<accession>A0A5G2QVB9</accession>
<reference evidence="2" key="4">
    <citation type="submission" date="2025-09" db="UniProtKB">
        <authorList>
            <consortium name="Ensembl"/>
        </authorList>
    </citation>
    <scope>IDENTIFICATION</scope>
</reference>
<keyword evidence="3" id="KW-1185">Reference proteome</keyword>
<reference evidence="2" key="2">
    <citation type="journal article" date="2020" name="Gigascience">
        <title>An improved pig reference genome sequence to enable pig genetics and genomics research.</title>
        <authorList>
            <person name="Warr A."/>
            <person name="Affara N."/>
            <person name="Aken B."/>
            <person name="Beiki H."/>
            <person name="Bickhart D.M."/>
            <person name="Billis K."/>
            <person name="Chow W."/>
            <person name="Eory L."/>
            <person name="Finlayson H.A."/>
            <person name="Flicek P."/>
            <person name="Giron C.G."/>
            <person name="Griffin D.K."/>
            <person name="Hall R."/>
            <person name="Hannum G."/>
            <person name="Hourlier T."/>
            <person name="Howe K."/>
            <person name="Hume D.A."/>
            <person name="Izuogu O."/>
            <person name="Kim K."/>
            <person name="Koren S."/>
            <person name="Liu H."/>
            <person name="Manchanda N."/>
            <person name="Martin F.J."/>
            <person name="Nonneman D.J."/>
            <person name="O'Connor R.E."/>
            <person name="Phillippy A.M."/>
            <person name="Rohrer G.A."/>
            <person name="Rosen B.D."/>
            <person name="Rund L.A."/>
            <person name="Sargent C.A."/>
            <person name="Schook L.B."/>
            <person name="Schroeder S.G."/>
            <person name="Schwartz A.S."/>
            <person name="Skinner B.M."/>
            <person name="Talbot R."/>
            <person name="Tseng E."/>
            <person name="Tuggle C.K."/>
            <person name="Watson M."/>
            <person name="Smith T.P.L."/>
            <person name="Archibald A.L."/>
        </authorList>
    </citation>
    <scope>NUCLEOTIDE SEQUENCE [LARGE SCALE GENOMIC DNA]</scope>
    <source>
        <strain evidence="2">Duroc</strain>
    </source>
</reference>
<evidence type="ECO:0000256" key="1">
    <source>
        <dbReference type="SAM" id="MobiDB-lite"/>
    </source>
</evidence>
<dbReference type="AlphaFoldDB" id="A0A8D1C5Q3"/>
<dbReference type="Ensembl" id="ENSSSCT00000091366.1">
    <property type="protein sequence ID" value="ENSSSCP00000068918.1"/>
    <property type="gene ID" value="ENSSSCG00000030246.4"/>
</dbReference>
<dbReference type="GeneTree" id="ENSGT01050000244808"/>
<reference evidence="2" key="3">
    <citation type="submission" date="2025-08" db="UniProtKB">
        <authorList>
            <consortium name="Ensembl"/>
        </authorList>
    </citation>
    <scope>IDENTIFICATION</scope>
</reference>
<sequence>MLKKVSVLEAAGDLNTVTMKLGYVLTTGVFSFPPPMLWAAQMLLGPSSSAAPPILNPAAQKSAAPETTSTERPGPLPPLPTPSSKDPGFSSPLEILDPHLRHQVRELLKQMQDIRDLLGHLVMELRSLSGYLKLEITKGPAEY</sequence>
<dbReference type="Proteomes" id="UP000008227">
    <property type="component" value="Chromosome 4"/>
</dbReference>
<reference evidence="3" key="1">
    <citation type="submission" date="2009-11" db="EMBL/GenBank/DDBJ databases">
        <authorList>
            <consortium name="Porcine genome sequencing project"/>
        </authorList>
    </citation>
    <scope>NUCLEOTIDE SEQUENCE [LARGE SCALE GENOMIC DNA]</scope>
    <source>
        <strain evidence="3">Duroc</strain>
    </source>
</reference>
<evidence type="ECO:0000313" key="2">
    <source>
        <dbReference type="Ensembl" id="ENSSSCP00000068918.1"/>
    </source>
</evidence>
<evidence type="ECO:0000313" key="3">
    <source>
        <dbReference type="Proteomes" id="UP000008227"/>
    </source>
</evidence>
<protein>
    <submittedName>
        <fullName evidence="2">Fc receptor like A</fullName>
    </submittedName>
</protein>
<name>A0A8D1C5Q3_PIG</name>
<proteinExistence type="predicted"/>
<organism evidence="2 3">
    <name type="scientific">Sus scrofa</name>
    <name type="common">Pig</name>
    <dbReference type="NCBI Taxonomy" id="9823"/>
    <lineage>
        <taxon>Eukaryota</taxon>
        <taxon>Metazoa</taxon>
        <taxon>Chordata</taxon>
        <taxon>Craniata</taxon>
        <taxon>Vertebrata</taxon>
        <taxon>Euteleostomi</taxon>
        <taxon>Mammalia</taxon>
        <taxon>Eutheria</taxon>
        <taxon>Laurasiatheria</taxon>
        <taxon>Artiodactyla</taxon>
        <taxon>Suina</taxon>
        <taxon>Suidae</taxon>
        <taxon>Sus</taxon>
    </lineage>
</organism>
<gene>
    <name evidence="2" type="primary">FCRLA</name>
</gene>
<accession>A0A8D1C5Q3</accession>
<feature type="region of interest" description="Disordered" evidence="1">
    <location>
        <begin position="50"/>
        <end position="95"/>
    </location>
</feature>